<comment type="caution">
    <text evidence="5">The sequence shown here is derived from an EMBL/GenBank/DDBJ whole genome shotgun (WGS) entry which is preliminary data.</text>
</comment>
<dbReference type="InterPro" id="IPR027417">
    <property type="entry name" value="P-loop_NTPase"/>
</dbReference>
<dbReference type="RefSeq" id="WP_317468990.1">
    <property type="nucleotide sequence ID" value="NZ_JAWLKJ010000001.1"/>
</dbReference>
<proteinExistence type="predicted"/>
<evidence type="ECO:0000256" key="2">
    <source>
        <dbReference type="ARBA" id="ARBA00022741"/>
    </source>
</evidence>
<dbReference type="SUPFAM" id="SSF52540">
    <property type="entry name" value="P-loop containing nucleoside triphosphate hydrolases"/>
    <property type="match status" value="1"/>
</dbReference>
<feature type="domain" description="ABC transporter" evidence="4">
    <location>
        <begin position="47"/>
        <end position="283"/>
    </location>
</feature>
<keyword evidence="3 5" id="KW-0067">ATP-binding</keyword>
<organism evidence="5 6">
    <name type="scientific">Dietzia maris</name>
    <dbReference type="NCBI Taxonomy" id="37915"/>
    <lineage>
        <taxon>Bacteria</taxon>
        <taxon>Bacillati</taxon>
        <taxon>Actinomycetota</taxon>
        <taxon>Actinomycetes</taxon>
        <taxon>Mycobacteriales</taxon>
        <taxon>Dietziaceae</taxon>
        <taxon>Dietzia</taxon>
    </lineage>
</organism>
<dbReference type="CDD" id="cd03219">
    <property type="entry name" value="ABC_Mj1267_LivG_branched"/>
    <property type="match status" value="1"/>
</dbReference>
<evidence type="ECO:0000313" key="5">
    <source>
        <dbReference type="EMBL" id="MDV6298634.1"/>
    </source>
</evidence>
<dbReference type="AlphaFoldDB" id="A0AAE4U531"/>
<evidence type="ECO:0000256" key="3">
    <source>
        <dbReference type="ARBA" id="ARBA00022840"/>
    </source>
</evidence>
<dbReference type="GO" id="GO:0005524">
    <property type="term" value="F:ATP binding"/>
    <property type="evidence" value="ECO:0007669"/>
    <property type="project" value="UniProtKB-KW"/>
</dbReference>
<dbReference type="InterPro" id="IPR017781">
    <property type="entry name" value="ABC_transptr_urea_ATP-bd_UrtD"/>
</dbReference>
<dbReference type="InterPro" id="IPR032823">
    <property type="entry name" value="BCA_ABC_TP_C"/>
</dbReference>
<keyword evidence="2" id="KW-0547">Nucleotide-binding</keyword>
<dbReference type="GO" id="GO:0016887">
    <property type="term" value="F:ATP hydrolysis activity"/>
    <property type="evidence" value="ECO:0007669"/>
    <property type="project" value="InterPro"/>
</dbReference>
<gene>
    <name evidence="5" type="primary">urtD</name>
    <name evidence="5" type="ORF">R3P82_05865</name>
</gene>
<dbReference type="Proteomes" id="UP001185873">
    <property type="component" value="Unassembled WGS sequence"/>
</dbReference>
<dbReference type="PANTHER" id="PTHR45772:SF8">
    <property type="entry name" value="HIGH-AFFINITY BRANCHED-CHAIN AMINO ACID TRANSPORT ATP-BINDING PROTEIN"/>
    <property type="match status" value="1"/>
</dbReference>
<name>A0AAE4U531_9ACTN</name>
<reference evidence="5" key="1">
    <citation type="submission" date="2023-10" db="EMBL/GenBank/DDBJ databases">
        <title>Development of a sustainable strategy for remediation of hydrocarbon-contaminated territories based on the waste exchange concept.</title>
        <authorList>
            <person name="Krivoruchko A."/>
        </authorList>
    </citation>
    <scope>NUCLEOTIDE SEQUENCE</scope>
    <source>
        <strain evidence="5">IEGM 1175</strain>
    </source>
</reference>
<keyword evidence="1" id="KW-0813">Transport</keyword>
<accession>A0AAE4U531</accession>
<evidence type="ECO:0000256" key="1">
    <source>
        <dbReference type="ARBA" id="ARBA00022448"/>
    </source>
</evidence>
<sequence length="300" mass="31343">MTPSTAFGIGAALSAGTLTGAEIGLPGSGARRNARTRSGEGGAGTYLEVRDLTVTFDGFKAVDGVDLTLIQGDLRFLIGPNGAGKTTVVDAITGLVPATGTVDKSGQPVLGLKTHKIAKMGIGRTFQTASVFEDLTVEQNLDIAAGARRGPLTLLRRRHGREDKVTEALETIGLEHLAGTKAGVLAHGQKQWLEIGMLLVQDSDVMLLDEPVAGMGAEERQATGELLQRIAADRTVVVVEHDMDFMRAFATSVTVLAAGKVLAEGTVAEIQADPKVQQVYLGTAAATGTELADETEESPR</sequence>
<dbReference type="EMBL" id="JAWLKJ010000001">
    <property type="protein sequence ID" value="MDV6298634.1"/>
    <property type="molecule type" value="Genomic_DNA"/>
</dbReference>
<dbReference type="InterPro" id="IPR051120">
    <property type="entry name" value="ABC_AA/LPS_Transport"/>
</dbReference>
<evidence type="ECO:0000259" key="4">
    <source>
        <dbReference type="PROSITE" id="PS50893"/>
    </source>
</evidence>
<dbReference type="Pfam" id="PF00005">
    <property type="entry name" value="ABC_tran"/>
    <property type="match status" value="1"/>
</dbReference>
<dbReference type="Pfam" id="PF12399">
    <property type="entry name" value="BCA_ABC_TP_C"/>
    <property type="match status" value="1"/>
</dbReference>
<dbReference type="NCBIfam" id="TIGR03411">
    <property type="entry name" value="urea_trans_UrtD"/>
    <property type="match status" value="1"/>
</dbReference>
<dbReference type="PANTHER" id="PTHR45772">
    <property type="entry name" value="CONSERVED COMPONENT OF ABC TRANSPORTER FOR NATURAL AMINO ACIDS-RELATED"/>
    <property type="match status" value="1"/>
</dbReference>
<dbReference type="GO" id="GO:0005886">
    <property type="term" value="C:plasma membrane"/>
    <property type="evidence" value="ECO:0007669"/>
    <property type="project" value="TreeGrafter"/>
</dbReference>
<dbReference type="PROSITE" id="PS50893">
    <property type="entry name" value="ABC_TRANSPORTER_2"/>
    <property type="match status" value="1"/>
</dbReference>
<dbReference type="InterPro" id="IPR003439">
    <property type="entry name" value="ABC_transporter-like_ATP-bd"/>
</dbReference>
<protein>
    <submittedName>
        <fullName evidence="5">Urea ABC transporter ATP-binding protein UrtD</fullName>
    </submittedName>
</protein>
<dbReference type="Gene3D" id="3.40.50.300">
    <property type="entry name" value="P-loop containing nucleotide triphosphate hydrolases"/>
    <property type="match status" value="1"/>
</dbReference>
<evidence type="ECO:0000313" key="6">
    <source>
        <dbReference type="Proteomes" id="UP001185873"/>
    </source>
</evidence>